<evidence type="ECO:0000256" key="1">
    <source>
        <dbReference type="ARBA" id="ARBA00023002"/>
    </source>
</evidence>
<reference evidence="2 3" key="1">
    <citation type="submission" date="2020-01" db="EMBL/GenBank/DDBJ databases">
        <authorList>
            <person name="Gupta K D."/>
        </authorList>
    </citation>
    <scope>NUCLEOTIDE SEQUENCE [LARGE SCALE GENOMIC DNA]</scope>
</reference>
<dbReference type="Proteomes" id="UP000467700">
    <property type="component" value="Unassembled WGS sequence"/>
</dbReference>
<sequence>MFRVPRFLTTTMSRISCQITCSGQVYAPGITYASKKKTEELLLKDAEGHHCFINPTGFHNHLSHHLLVAYDLGAPEGHLQKIYDNEAKDQRPRILEEKDRSIVVDKDNWIQYLGNHNAYNSFVDFFSEEIKALGVTGTLEKYVFEEEVNKKGVDMLTRVVSGALHPFIQIGYGAEFGNDTLIATGIAQVAVHTPLNGTIFYGNIDTSRPSEIISLLELLRRVYDSDILAPPLPYDPNALISARIRGALADGRAEEIVRLCALYHISDAITDPEINAKVEEIIWTTVLLMSATGRPEQNPRLDFFLMHLVTSSLFVRPLAGVLSKPKHKAALLRTYIPVIILITLSRGRPRIDPTLVMSYTDVPRPPVPLHEPSSSALGNPGSDVYYNPWPAVEEGVRYHPDSHVLKAMRTLIHGTKMYGTTAPGGVPGAFRSADGKETHKNMAAVDGTLFVRAAGVMMDYMGWVGVGQDPGEWDRSALGWDAAWEAKDE</sequence>
<accession>A0A8S0WRY2</accession>
<organism evidence="2 3">
    <name type="scientific">Cyclocybe aegerita</name>
    <name type="common">Black poplar mushroom</name>
    <name type="synonym">Agrocybe aegerita</name>
    <dbReference type="NCBI Taxonomy" id="1973307"/>
    <lineage>
        <taxon>Eukaryota</taxon>
        <taxon>Fungi</taxon>
        <taxon>Dikarya</taxon>
        <taxon>Basidiomycota</taxon>
        <taxon>Agaricomycotina</taxon>
        <taxon>Agaricomycetes</taxon>
        <taxon>Agaricomycetidae</taxon>
        <taxon>Agaricales</taxon>
        <taxon>Agaricineae</taxon>
        <taxon>Bolbitiaceae</taxon>
        <taxon>Cyclocybe</taxon>
    </lineage>
</organism>
<evidence type="ECO:0008006" key="4">
    <source>
        <dbReference type="Google" id="ProtNLM"/>
    </source>
</evidence>
<keyword evidence="1" id="KW-0560">Oxidoreductase</keyword>
<evidence type="ECO:0000313" key="2">
    <source>
        <dbReference type="EMBL" id="CAA7269317.1"/>
    </source>
</evidence>
<keyword evidence="3" id="KW-1185">Reference proteome</keyword>
<protein>
    <recommendedName>
        <fullName evidence="4">Oxidoreductase AflY</fullName>
    </recommendedName>
</protein>
<dbReference type="Pfam" id="PF14027">
    <property type="entry name" value="Questin_oxidase"/>
    <property type="match status" value="1"/>
</dbReference>
<dbReference type="AlphaFoldDB" id="A0A8S0WRY2"/>
<proteinExistence type="predicted"/>
<comment type="caution">
    <text evidence="2">The sequence shown here is derived from an EMBL/GenBank/DDBJ whole genome shotgun (WGS) entry which is preliminary data.</text>
</comment>
<gene>
    <name evidence="2" type="ORF">AAE3_LOCUS11532</name>
</gene>
<dbReference type="InterPro" id="IPR025337">
    <property type="entry name" value="Questin_oxidase-like"/>
</dbReference>
<name>A0A8S0WRY2_CYCAE</name>
<evidence type="ECO:0000313" key="3">
    <source>
        <dbReference type="Proteomes" id="UP000467700"/>
    </source>
</evidence>
<dbReference type="GO" id="GO:0016491">
    <property type="term" value="F:oxidoreductase activity"/>
    <property type="evidence" value="ECO:0007669"/>
    <property type="project" value="UniProtKB-KW"/>
</dbReference>
<dbReference type="EMBL" id="CACVBS010000077">
    <property type="protein sequence ID" value="CAA7269317.1"/>
    <property type="molecule type" value="Genomic_DNA"/>
</dbReference>
<dbReference type="PANTHER" id="PTHR35870:SF1">
    <property type="entry name" value="PROTEIN, PUTATIVE (AFU_ORTHOLOGUE AFUA_5G03330)-RELATED"/>
    <property type="match status" value="1"/>
</dbReference>
<dbReference type="PANTHER" id="PTHR35870">
    <property type="entry name" value="PROTEIN, PUTATIVE (AFU_ORTHOLOGUE AFUA_5G03330)-RELATED"/>
    <property type="match status" value="1"/>
</dbReference>
<dbReference type="OrthoDB" id="10004862at2759"/>